<dbReference type="KEGG" id="ssl:SS1G_03841"/>
<protein>
    <submittedName>
        <fullName evidence="1">Uncharacterized protein</fullName>
    </submittedName>
</protein>
<dbReference type="EMBL" id="CH476624">
    <property type="protein sequence ID" value="EDO01367.1"/>
    <property type="molecule type" value="Genomic_DNA"/>
</dbReference>
<evidence type="ECO:0000313" key="2">
    <source>
        <dbReference type="Proteomes" id="UP000001312"/>
    </source>
</evidence>
<dbReference type="HOGENOM" id="CLU_3033773_0_0_1"/>
<proteinExistence type="predicted"/>
<keyword evidence="2" id="KW-1185">Reference proteome</keyword>
<evidence type="ECO:0000313" key="1">
    <source>
        <dbReference type="EMBL" id="EDO01367.1"/>
    </source>
</evidence>
<dbReference type="AlphaFoldDB" id="A7EEV1"/>
<dbReference type="RefSeq" id="XP_001595752.1">
    <property type="nucleotide sequence ID" value="XM_001595702.1"/>
</dbReference>
<name>A7EEV1_SCLS1</name>
<organism evidence="1 2">
    <name type="scientific">Sclerotinia sclerotiorum (strain ATCC 18683 / 1980 / Ss-1)</name>
    <name type="common">White mold</name>
    <name type="synonym">Whetzelinia sclerotiorum</name>
    <dbReference type="NCBI Taxonomy" id="665079"/>
    <lineage>
        <taxon>Eukaryota</taxon>
        <taxon>Fungi</taxon>
        <taxon>Dikarya</taxon>
        <taxon>Ascomycota</taxon>
        <taxon>Pezizomycotina</taxon>
        <taxon>Leotiomycetes</taxon>
        <taxon>Helotiales</taxon>
        <taxon>Sclerotiniaceae</taxon>
        <taxon>Sclerotinia</taxon>
    </lineage>
</organism>
<dbReference type="Proteomes" id="UP000001312">
    <property type="component" value="Unassembled WGS sequence"/>
</dbReference>
<dbReference type="GeneID" id="5491384"/>
<reference evidence="2" key="1">
    <citation type="journal article" date="2011" name="PLoS Genet.">
        <title>Genomic analysis of the necrotrophic fungal pathogens Sclerotinia sclerotiorum and Botrytis cinerea.</title>
        <authorList>
            <person name="Amselem J."/>
            <person name="Cuomo C.A."/>
            <person name="van Kan J.A."/>
            <person name="Viaud M."/>
            <person name="Benito E.P."/>
            <person name="Couloux A."/>
            <person name="Coutinho P.M."/>
            <person name="de Vries R.P."/>
            <person name="Dyer P.S."/>
            <person name="Fillinger S."/>
            <person name="Fournier E."/>
            <person name="Gout L."/>
            <person name="Hahn M."/>
            <person name="Kohn L."/>
            <person name="Lapalu N."/>
            <person name="Plummer K.M."/>
            <person name="Pradier J.M."/>
            <person name="Quevillon E."/>
            <person name="Sharon A."/>
            <person name="Simon A."/>
            <person name="ten Have A."/>
            <person name="Tudzynski B."/>
            <person name="Tudzynski P."/>
            <person name="Wincker P."/>
            <person name="Andrew M."/>
            <person name="Anthouard V."/>
            <person name="Beever R.E."/>
            <person name="Beffa R."/>
            <person name="Benoit I."/>
            <person name="Bouzid O."/>
            <person name="Brault B."/>
            <person name="Chen Z."/>
            <person name="Choquer M."/>
            <person name="Collemare J."/>
            <person name="Cotton P."/>
            <person name="Danchin E.G."/>
            <person name="Da Silva C."/>
            <person name="Gautier A."/>
            <person name="Giraud C."/>
            <person name="Giraud T."/>
            <person name="Gonzalez C."/>
            <person name="Grossetete S."/>
            <person name="Guldener U."/>
            <person name="Henrissat B."/>
            <person name="Howlett B.J."/>
            <person name="Kodira C."/>
            <person name="Kretschmer M."/>
            <person name="Lappartient A."/>
            <person name="Leroch M."/>
            <person name="Levis C."/>
            <person name="Mauceli E."/>
            <person name="Neuveglise C."/>
            <person name="Oeser B."/>
            <person name="Pearson M."/>
            <person name="Poulain J."/>
            <person name="Poussereau N."/>
            <person name="Quesneville H."/>
            <person name="Rascle C."/>
            <person name="Schumacher J."/>
            <person name="Segurens B."/>
            <person name="Sexton A."/>
            <person name="Silva E."/>
            <person name="Sirven C."/>
            <person name="Soanes D.M."/>
            <person name="Talbot N.J."/>
            <person name="Templeton M."/>
            <person name="Yandava C."/>
            <person name="Yarden O."/>
            <person name="Zeng Q."/>
            <person name="Rollins J.A."/>
            <person name="Lebrun M.H."/>
            <person name="Dickman M."/>
        </authorList>
    </citation>
    <scope>NUCLEOTIDE SEQUENCE [LARGE SCALE GENOMIC DNA]</scope>
    <source>
        <strain evidence="2">ATCC 18683 / 1980 / Ss-1</strain>
    </source>
</reference>
<dbReference type="InParanoid" id="A7EEV1"/>
<sequence>MRSVLERMQLFAEDLVTREVQNRGHWVHFEAKDEVNGFLDDDYEGKLSYGTCKAL</sequence>
<accession>A7EEV1</accession>
<gene>
    <name evidence="1" type="ORF">SS1G_03841</name>
</gene>